<keyword evidence="3" id="KW-0235">DNA replication</keyword>
<evidence type="ECO:0000256" key="2">
    <source>
        <dbReference type="ARBA" id="ARBA00005334"/>
    </source>
</evidence>
<dbReference type="InterPro" id="IPR032705">
    <property type="entry name" value="ORC4_C"/>
</dbReference>
<feature type="domain" description="Origin recognition complex subunit 4 C-terminal" evidence="6">
    <location>
        <begin position="233"/>
        <end position="388"/>
    </location>
</feature>
<reference evidence="7" key="1">
    <citation type="submission" date="2015-04" db="EMBL/GenBank/DDBJ databases">
        <title>The genome sequence of the plant pathogenic Rhizarian Plasmodiophora brassicae reveals insights in its biotrophic life cycle and the origin of chitin synthesis.</title>
        <authorList>
            <person name="Schwelm A."/>
            <person name="Fogelqvist J."/>
            <person name="Knaust A."/>
            <person name="Julke S."/>
            <person name="Lilja T."/>
            <person name="Dhandapani V."/>
            <person name="Bonilla-Rosso G."/>
            <person name="Karlsson M."/>
            <person name="Shevchenko A."/>
            <person name="Choi S.R."/>
            <person name="Kim H.G."/>
            <person name="Park J.Y."/>
            <person name="Lim Y.P."/>
            <person name="Ludwig-Muller J."/>
            <person name="Dixelius C."/>
        </authorList>
    </citation>
    <scope>NUCLEOTIDE SEQUENCE</scope>
    <source>
        <tissue evidence="7">Potato root galls</tissue>
    </source>
</reference>
<evidence type="ECO:0000256" key="1">
    <source>
        <dbReference type="ARBA" id="ARBA00004123"/>
    </source>
</evidence>
<sequence>SEIEAARSALLRVLAPCLHDSWDRMAMTLPHTRLAVCAYNLVSVSESMLEILNRTVSLHMSKSALVIGPLQQARIALLHALNRLDDMHRDASYAVVHLSGILHSTDAMALKAMARQLKIEFDHDDQDIKSSFRDNIAFFLKVLREGSLINQPLIIVLEEFELFTRRTKQGLLYHLFDLAHSSSDQVAIICITEHSDVVSLLETRVRSRFSTARIIIKPRFPEPDHLLMSMSRLMTLPPSLPHCSRSFIEEFNAAVGTIFDDIQVIKLIKTQLEFGLPIWVFFDMLFHFIDNLSTSTPDPKMFLQCSNMIVSDPLTLTLQSLDPEDVLIVFGMLHLHRRDIGQCTFEMVIDVWETFKKRHTDWQFPSYSIAYLIKRFERLVESQLIQAEYAHGSCLRLNSLKRFQRIALANEADDLRARLMSFKNGYPAWLEQWMETDAAAVH</sequence>
<dbReference type="PANTHER" id="PTHR12087:SF0">
    <property type="entry name" value="ORIGIN RECOGNITION COMPLEX SUBUNIT 4"/>
    <property type="match status" value="1"/>
</dbReference>
<name>A0A0H5RA63_9EUKA</name>
<evidence type="ECO:0000256" key="4">
    <source>
        <dbReference type="ARBA" id="ARBA00023125"/>
    </source>
</evidence>
<dbReference type="GO" id="GO:0005664">
    <property type="term" value="C:nuclear origin of replication recognition complex"/>
    <property type="evidence" value="ECO:0007669"/>
    <property type="project" value="TreeGrafter"/>
</dbReference>
<keyword evidence="4" id="KW-0238">DNA-binding</keyword>
<evidence type="ECO:0000256" key="3">
    <source>
        <dbReference type="ARBA" id="ARBA00022705"/>
    </source>
</evidence>
<dbReference type="InterPro" id="IPR027417">
    <property type="entry name" value="P-loop_NTPase"/>
</dbReference>
<evidence type="ECO:0000256" key="5">
    <source>
        <dbReference type="ARBA" id="ARBA00023242"/>
    </source>
</evidence>
<accession>A0A0H5RA63</accession>
<keyword evidence="5" id="KW-0539">Nucleus</keyword>
<organism evidence="7">
    <name type="scientific">Spongospora subterranea</name>
    <dbReference type="NCBI Taxonomy" id="70186"/>
    <lineage>
        <taxon>Eukaryota</taxon>
        <taxon>Sar</taxon>
        <taxon>Rhizaria</taxon>
        <taxon>Endomyxa</taxon>
        <taxon>Phytomyxea</taxon>
        <taxon>Plasmodiophorida</taxon>
        <taxon>Plasmodiophoridae</taxon>
        <taxon>Spongospora</taxon>
    </lineage>
</organism>
<evidence type="ECO:0000259" key="6">
    <source>
        <dbReference type="Pfam" id="PF14629"/>
    </source>
</evidence>
<dbReference type="GO" id="GO:0006270">
    <property type="term" value="P:DNA replication initiation"/>
    <property type="evidence" value="ECO:0007669"/>
    <property type="project" value="TreeGrafter"/>
</dbReference>
<dbReference type="Pfam" id="PF14629">
    <property type="entry name" value="ORC4_C"/>
    <property type="match status" value="1"/>
</dbReference>
<protein>
    <recommendedName>
        <fullName evidence="6">Origin recognition complex subunit 4 C-terminal domain-containing protein</fullName>
    </recommendedName>
</protein>
<evidence type="ECO:0000313" key="7">
    <source>
        <dbReference type="EMBL" id="CRZ11040.1"/>
    </source>
</evidence>
<dbReference type="SUPFAM" id="SSF52540">
    <property type="entry name" value="P-loop containing nucleoside triphosphate hydrolases"/>
    <property type="match status" value="1"/>
</dbReference>
<comment type="similarity">
    <text evidence="2">Belongs to the ORC4 family.</text>
</comment>
<dbReference type="InterPro" id="IPR016527">
    <property type="entry name" value="ORC4"/>
</dbReference>
<comment type="subcellular location">
    <subcellularLocation>
        <location evidence="1">Nucleus</location>
    </subcellularLocation>
</comment>
<dbReference type="EMBL" id="HACM01010598">
    <property type="protein sequence ID" value="CRZ11040.1"/>
    <property type="molecule type" value="Transcribed_RNA"/>
</dbReference>
<feature type="non-terminal residue" evidence="7">
    <location>
        <position position="1"/>
    </location>
</feature>
<proteinExistence type="inferred from homology"/>
<dbReference type="GO" id="GO:0003688">
    <property type="term" value="F:DNA replication origin binding"/>
    <property type="evidence" value="ECO:0007669"/>
    <property type="project" value="TreeGrafter"/>
</dbReference>
<dbReference type="Gene3D" id="3.40.50.300">
    <property type="entry name" value="P-loop containing nucleotide triphosphate hydrolases"/>
    <property type="match status" value="1"/>
</dbReference>
<dbReference type="PANTHER" id="PTHR12087">
    <property type="entry name" value="ORIGIN RECOGNITION COMPLEX SUBUNIT 4"/>
    <property type="match status" value="1"/>
</dbReference>
<dbReference type="AlphaFoldDB" id="A0A0H5RA63"/>